<reference evidence="2" key="1">
    <citation type="journal article" date="2019" name="MBio">
        <title>Comparative genomics for the elucidation of multidrug resistance (MDR) in Candida lusitaniae.</title>
        <authorList>
            <person name="Kannan A."/>
            <person name="Asner S.A."/>
            <person name="Trachsel E."/>
            <person name="Kelly S."/>
            <person name="Parker J."/>
            <person name="Sanglard D."/>
        </authorList>
    </citation>
    <scope>NUCLEOTIDE SEQUENCE [LARGE SCALE GENOMIC DNA]</scope>
    <source>
        <strain evidence="2">P1</strain>
    </source>
</reference>
<gene>
    <name evidence="1" type="ORF">EJF14_40482</name>
</gene>
<sequence>MRNGRMEAIRYLHRCNGVITISDAGTLSLLKQHHLFSLLGILKVKFAIFTLWEDQKYYILLVRHGESEGNCDKSVNRYTPNHKVCLTEQGHSQALHAGVVLREFLSQLDMKSEDGKNPRSVLFYTSPYARARQTCQGIIDGIEDLEGVEFRVSEEPRMREQDFGNFQSTAEEMERIWGQRAHYGHFFYRIPHGESAADVYDRIASFNETLFRQFSRDSFPNVLVLVTHGIWARVFLMKWFRWSYEEFESLRNIPHCQFLVMKQGPDMKYQLKTPLRTWDELPDSDVEEELRKEFASEVNFNSKNKLLNPEDLDIASILRAQTEAIRESRVKDQEIKQAYAQSMNKYKQLSKFMQNNQSVTNSVEDVSSGC</sequence>
<evidence type="ECO:0000313" key="1">
    <source>
        <dbReference type="EMBL" id="QFZ28441.1"/>
    </source>
</evidence>
<organism evidence="1 2">
    <name type="scientific">Clavispora lusitaniae</name>
    <name type="common">Candida lusitaniae</name>
    <dbReference type="NCBI Taxonomy" id="36911"/>
    <lineage>
        <taxon>Eukaryota</taxon>
        <taxon>Fungi</taxon>
        <taxon>Dikarya</taxon>
        <taxon>Ascomycota</taxon>
        <taxon>Saccharomycotina</taxon>
        <taxon>Pichiomycetes</taxon>
        <taxon>Metschnikowiaceae</taxon>
        <taxon>Clavispora</taxon>
    </lineage>
</organism>
<dbReference type="Proteomes" id="UP000326582">
    <property type="component" value="Chromosome 4"/>
</dbReference>
<name>A0ACD0WMI3_CLALS</name>
<proteinExistence type="predicted"/>
<accession>A0ACD0WMI3</accession>
<dbReference type="EMBL" id="CP038487">
    <property type="protein sequence ID" value="QFZ28441.1"/>
    <property type="molecule type" value="Genomic_DNA"/>
</dbReference>
<evidence type="ECO:0000313" key="2">
    <source>
        <dbReference type="Proteomes" id="UP000326582"/>
    </source>
</evidence>
<protein>
    <submittedName>
        <fullName evidence="1">Broad-range acid phosphatase</fullName>
    </submittedName>
</protein>
<keyword evidence="2" id="KW-1185">Reference proteome</keyword>